<dbReference type="Gene3D" id="2.160.20.80">
    <property type="entry name" value="E3 ubiquitin-protein ligase SopA"/>
    <property type="match status" value="1"/>
</dbReference>
<accession>A0A1Q9E5G1</accession>
<dbReference type="PANTHER" id="PTHR47121:SF2">
    <property type="entry name" value="THYLAKOID LUMENAL PROTEIN TL20.3, CHLOROPLASTIC"/>
    <property type="match status" value="1"/>
</dbReference>
<dbReference type="Proteomes" id="UP000186817">
    <property type="component" value="Unassembled WGS sequence"/>
</dbReference>
<proteinExistence type="predicted"/>
<dbReference type="OrthoDB" id="411578at2759"/>
<dbReference type="SUPFAM" id="SSF141571">
    <property type="entry name" value="Pentapeptide repeat-like"/>
    <property type="match status" value="1"/>
</dbReference>
<dbReference type="OMA" id="PVPHWGY"/>
<organism evidence="1 2">
    <name type="scientific">Symbiodinium microadriaticum</name>
    <name type="common">Dinoflagellate</name>
    <name type="synonym">Zooxanthella microadriatica</name>
    <dbReference type="NCBI Taxonomy" id="2951"/>
    <lineage>
        <taxon>Eukaryota</taxon>
        <taxon>Sar</taxon>
        <taxon>Alveolata</taxon>
        <taxon>Dinophyceae</taxon>
        <taxon>Suessiales</taxon>
        <taxon>Symbiodiniaceae</taxon>
        <taxon>Symbiodinium</taxon>
    </lineage>
</organism>
<dbReference type="PANTHER" id="PTHR47121">
    <property type="entry name" value="THYLAKOID LUMENAL PROTEIN TL20.3, CHLOROPLASTIC"/>
    <property type="match status" value="1"/>
</dbReference>
<dbReference type="InterPro" id="IPR053285">
    <property type="entry name" value="Thylakoid_lumenal_pentapeptide"/>
</dbReference>
<name>A0A1Q9E5G1_SYMMI</name>
<gene>
    <name evidence="1" type="ORF">AK812_SmicGene14449</name>
</gene>
<dbReference type="Pfam" id="PF25296">
    <property type="entry name" value="Decapeptide"/>
    <property type="match status" value="1"/>
</dbReference>
<reference evidence="1 2" key="1">
    <citation type="submission" date="2016-02" db="EMBL/GenBank/DDBJ databases">
        <title>Genome analysis of coral dinoflagellate symbionts highlights evolutionary adaptations to a symbiotic lifestyle.</title>
        <authorList>
            <person name="Aranda M."/>
            <person name="Li Y."/>
            <person name="Liew Y.J."/>
            <person name="Baumgarten S."/>
            <person name="Simakov O."/>
            <person name="Wilson M."/>
            <person name="Piel J."/>
            <person name="Ashoor H."/>
            <person name="Bougouffa S."/>
            <person name="Bajic V.B."/>
            <person name="Ryu T."/>
            <person name="Ravasi T."/>
            <person name="Bayer T."/>
            <person name="Micklem G."/>
            <person name="Kim H."/>
            <person name="Bhak J."/>
            <person name="Lajeunesse T.C."/>
            <person name="Voolstra C.R."/>
        </authorList>
    </citation>
    <scope>NUCLEOTIDE SEQUENCE [LARGE SCALE GENOMIC DNA]</scope>
    <source>
        <strain evidence="1 2">CCMP2467</strain>
    </source>
</reference>
<comment type="caution">
    <text evidence="1">The sequence shown here is derived from an EMBL/GenBank/DDBJ whole genome shotgun (WGS) entry which is preliminary data.</text>
</comment>
<evidence type="ECO:0000313" key="1">
    <source>
        <dbReference type="EMBL" id="OLQ02662.1"/>
    </source>
</evidence>
<protein>
    <submittedName>
        <fullName evidence="1">Uncharacterized protein</fullName>
    </submittedName>
</protein>
<evidence type="ECO:0000313" key="2">
    <source>
        <dbReference type="Proteomes" id="UP000186817"/>
    </source>
</evidence>
<dbReference type="AlphaFoldDB" id="A0A1Q9E5G1"/>
<dbReference type="InterPro" id="IPR057481">
    <property type="entry name" value="Decapeptide"/>
</dbReference>
<keyword evidence="2" id="KW-1185">Reference proteome</keyword>
<sequence length="295" mass="31616">MAAPCSGQPLAAKPPLHRYRHEAPASARSNDGGDVIRAACSSEGVFAAEVISHGFGVDSCVDAGYCLELLEAGATLESLRHAGVEAHRLKHLGLSKLRQAGYTARELKHAGFDGLSLLRQGVTVADLIQAEFAPKDLRGRGVQSATLVYELGFLGFSATELRVAGFSASDLTVGGFTATQLRAAGFSAMELKAAGFSAAELREAGFTAEQLAHARFFRQQLEAAGFERIMINFSDTYQLRSFKTRGFLPDNLPAATVSELRIAGFSATELRQQGFDALQLLSEFGMMAVFLAWLH</sequence>
<dbReference type="EMBL" id="LSRX01000258">
    <property type="protein sequence ID" value="OLQ02662.1"/>
    <property type="molecule type" value="Genomic_DNA"/>
</dbReference>